<keyword evidence="4" id="KW-1185">Reference proteome</keyword>
<dbReference type="Proteomes" id="UP000308488">
    <property type="component" value="Unassembled WGS sequence"/>
</dbReference>
<keyword evidence="1" id="KW-0472">Membrane</keyword>
<protein>
    <recommendedName>
        <fullName evidence="2">FixG C-terminal immunoglobulin-like domain-containing protein</fullName>
    </recommendedName>
</protein>
<evidence type="ECO:0000313" key="3">
    <source>
        <dbReference type="EMBL" id="TKV66968.1"/>
    </source>
</evidence>
<evidence type="ECO:0000256" key="1">
    <source>
        <dbReference type="SAM" id="Phobius"/>
    </source>
</evidence>
<accession>A0A4U6R2E9</accession>
<organism evidence="3 4">
    <name type="scientific">Marinobacter panjinensis</name>
    <dbReference type="NCBI Taxonomy" id="2576384"/>
    <lineage>
        <taxon>Bacteria</taxon>
        <taxon>Pseudomonadati</taxon>
        <taxon>Pseudomonadota</taxon>
        <taxon>Gammaproteobacteria</taxon>
        <taxon>Pseudomonadales</taxon>
        <taxon>Marinobacteraceae</taxon>
        <taxon>Marinobacter</taxon>
    </lineage>
</organism>
<dbReference type="InterPro" id="IPR013783">
    <property type="entry name" value="Ig-like_fold"/>
</dbReference>
<evidence type="ECO:0000259" key="2">
    <source>
        <dbReference type="Pfam" id="PF11614"/>
    </source>
</evidence>
<dbReference type="InterPro" id="IPR032879">
    <property type="entry name" value="FixG_C"/>
</dbReference>
<dbReference type="OrthoDB" id="9768630at2"/>
<sequence>MDYAPGLIRYTSERELEGGRLRILRPRLLGYGALLVSFIAIFSWAMMVRPMVEFGVVKDRGLFRFDEKGNIENSYILKVLNKSQDSQTFELSVSGMDGLSLIGHQNIVVGAGEWREMPVSVTAVPEALDRGVTDIAFYLDSVNDGGQRLVEISRFIGQPMAP</sequence>
<name>A0A4U6R2E9_9GAMM</name>
<dbReference type="EMBL" id="SZYH01000001">
    <property type="protein sequence ID" value="TKV66968.1"/>
    <property type="molecule type" value="Genomic_DNA"/>
</dbReference>
<dbReference type="AlphaFoldDB" id="A0A4U6R2E9"/>
<feature type="transmembrane region" description="Helical" evidence="1">
    <location>
        <begin position="28"/>
        <end position="47"/>
    </location>
</feature>
<keyword evidence="1" id="KW-0812">Transmembrane</keyword>
<dbReference type="RefSeq" id="WP_137434389.1">
    <property type="nucleotide sequence ID" value="NZ_SZYH01000001.1"/>
</dbReference>
<feature type="domain" description="FixG C-terminal immunoglobulin-like" evidence="2">
    <location>
        <begin position="42"/>
        <end position="157"/>
    </location>
</feature>
<evidence type="ECO:0000313" key="4">
    <source>
        <dbReference type="Proteomes" id="UP000308488"/>
    </source>
</evidence>
<dbReference type="Gene3D" id="2.60.40.10">
    <property type="entry name" value="Immunoglobulins"/>
    <property type="match status" value="1"/>
</dbReference>
<dbReference type="Pfam" id="PF11614">
    <property type="entry name" value="FixG_C"/>
    <property type="match status" value="1"/>
</dbReference>
<comment type="caution">
    <text evidence="3">The sequence shown here is derived from an EMBL/GenBank/DDBJ whole genome shotgun (WGS) entry which is preliminary data.</text>
</comment>
<keyword evidence="1" id="KW-1133">Transmembrane helix</keyword>
<proteinExistence type="predicted"/>
<reference evidence="3 4" key="1">
    <citation type="submission" date="2019-05" db="EMBL/GenBank/DDBJ databases">
        <title>Marinobacter panjinensis sp. nov., a moderately halophilic bacterium isolated from sea tidal flat environment.</title>
        <authorList>
            <person name="Yang W."/>
            <person name="An M."/>
            <person name="He W."/>
            <person name="Luo X."/>
            <person name="Zhu L."/>
            <person name="Chen G."/>
            <person name="Zhang Y."/>
            <person name="Wang Y."/>
        </authorList>
    </citation>
    <scope>NUCLEOTIDE SEQUENCE [LARGE SCALE GENOMIC DNA]</scope>
    <source>
        <strain evidence="3 4">PJ-16</strain>
    </source>
</reference>
<gene>
    <name evidence="3" type="ORF">FDP08_02125</name>
</gene>